<dbReference type="EMBL" id="RWJN01000023">
    <property type="protein sequence ID" value="TCD70304.1"/>
    <property type="molecule type" value="Genomic_DNA"/>
</dbReference>
<sequence>MLGETAARTANLSPSFKTHRKKLERFELAFPFNSNKHFDDIPVTVADLLSLFSSIDEFHLRPRPGILLPEWQGTVVCMPEHKSVFDMSPLSGRPLPDVTIRSVKMESGGRWRFIWPVVSQVLAQILVRSGPFRPASCTLVLPQSGGDDAATSKSINEIIKAYGPSLDQYTLHWTPRIPGRWPCEYQLVPHPLDLSPCTSLRSMELDCPQLDNPMPNMVPEILATFPSSVQNLKVTIESRDFGVSFEKEVDEIVRMVDWHALRLSLKRFTRLRSFEVSWKIWWFICGSVEFEDSRLGEARQQLKHAAIQSAIEKELGLPGVMKIHFGLVSSF</sequence>
<evidence type="ECO:0000313" key="2">
    <source>
        <dbReference type="Proteomes" id="UP000292702"/>
    </source>
</evidence>
<dbReference type="Proteomes" id="UP000292702">
    <property type="component" value="Unassembled WGS sequence"/>
</dbReference>
<evidence type="ECO:0000313" key="1">
    <source>
        <dbReference type="EMBL" id="TCD70304.1"/>
    </source>
</evidence>
<protein>
    <submittedName>
        <fullName evidence="1">Uncharacterized protein</fullName>
    </submittedName>
</protein>
<organism evidence="1 2">
    <name type="scientific">Steccherinum ochraceum</name>
    <dbReference type="NCBI Taxonomy" id="92696"/>
    <lineage>
        <taxon>Eukaryota</taxon>
        <taxon>Fungi</taxon>
        <taxon>Dikarya</taxon>
        <taxon>Basidiomycota</taxon>
        <taxon>Agaricomycotina</taxon>
        <taxon>Agaricomycetes</taxon>
        <taxon>Polyporales</taxon>
        <taxon>Steccherinaceae</taxon>
        <taxon>Steccherinum</taxon>
    </lineage>
</organism>
<accession>A0A4R0S208</accession>
<dbReference type="AlphaFoldDB" id="A0A4R0S208"/>
<gene>
    <name evidence="1" type="ORF">EIP91_003933</name>
</gene>
<name>A0A4R0S208_9APHY</name>
<reference evidence="1 2" key="1">
    <citation type="submission" date="2018-11" db="EMBL/GenBank/DDBJ databases">
        <title>Genome assembly of Steccherinum ochraceum LE-BIN_3174, the white-rot fungus of the Steccherinaceae family (The Residual Polyporoid clade, Polyporales, Basidiomycota).</title>
        <authorList>
            <person name="Fedorova T.V."/>
            <person name="Glazunova O.A."/>
            <person name="Landesman E.O."/>
            <person name="Moiseenko K.V."/>
            <person name="Psurtseva N.V."/>
            <person name="Savinova O.S."/>
            <person name="Shakhova N.V."/>
            <person name="Tyazhelova T.V."/>
            <person name="Vasina D.V."/>
        </authorList>
    </citation>
    <scope>NUCLEOTIDE SEQUENCE [LARGE SCALE GENOMIC DNA]</scope>
    <source>
        <strain evidence="1 2">LE-BIN_3174</strain>
    </source>
</reference>
<comment type="caution">
    <text evidence="1">The sequence shown here is derived from an EMBL/GenBank/DDBJ whole genome shotgun (WGS) entry which is preliminary data.</text>
</comment>
<keyword evidence="2" id="KW-1185">Reference proteome</keyword>
<proteinExistence type="predicted"/>